<protein>
    <submittedName>
        <fullName evidence="1">Uncharacterized protein</fullName>
    </submittedName>
</protein>
<evidence type="ECO:0000313" key="2">
    <source>
        <dbReference type="EMBL" id="MBB3706498.1"/>
    </source>
</evidence>
<dbReference type="Proteomes" id="UP000577697">
    <property type="component" value="Unassembled WGS sequence"/>
</dbReference>
<sequence>MTILGTAVQQLSQWCAMVLPAPEKDYPFYDVDVFAHLCNLASESTNEH</sequence>
<proteinExistence type="predicted"/>
<reference evidence="1 3" key="1">
    <citation type="submission" date="2016-03" db="EMBL/GenBank/DDBJ databases">
        <title>Complete genome of Aminobacter aminovorans KCTC 2477.</title>
        <authorList>
            <person name="Kim K.M."/>
        </authorList>
    </citation>
    <scope>NUCLEOTIDE SEQUENCE [LARGE SCALE GENOMIC DNA]</scope>
    <source>
        <strain evidence="1 3">KCTC 2477</strain>
    </source>
</reference>
<dbReference type="Proteomes" id="UP000075755">
    <property type="component" value="Chromosome"/>
</dbReference>
<evidence type="ECO:0000313" key="1">
    <source>
        <dbReference type="EMBL" id="AMS40567.1"/>
    </source>
</evidence>
<keyword evidence="4" id="KW-1185">Reference proteome</keyword>
<accession>A0AAC8YLF8</accession>
<organism evidence="1 3">
    <name type="scientific">Aminobacter aminovorans</name>
    <name type="common">Chelatobacter heintzii</name>
    <dbReference type="NCBI Taxonomy" id="83263"/>
    <lineage>
        <taxon>Bacteria</taxon>
        <taxon>Pseudomonadati</taxon>
        <taxon>Pseudomonadota</taxon>
        <taxon>Alphaproteobacteria</taxon>
        <taxon>Hyphomicrobiales</taxon>
        <taxon>Phyllobacteriaceae</taxon>
        <taxon>Aminobacter</taxon>
    </lineage>
</organism>
<gene>
    <name evidence="1" type="ORF">AA2016_1635</name>
    <name evidence="2" type="ORF">FHS67_002820</name>
</gene>
<reference evidence="2 4" key="2">
    <citation type="submission" date="2020-08" db="EMBL/GenBank/DDBJ databases">
        <title>Genomic Encyclopedia of Type Strains, Phase IV (KMG-IV): sequencing the most valuable type-strain genomes for metagenomic binning, comparative biology and taxonomic classification.</title>
        <authorList>
            <person name="Goeker M."/>
        </authorList>
    </citation>
    <scope>NUCLEOTIDE SEQUENCE [LARGE SCALE GENOMIC DNA]</scope>
    <source>
        <strain evidence="2 4">DSM 10368</strain>
    </source>
</reference>
<evidence type="ECO:0000313" key="4">
    <source>
        <dbReference type="Proteomes" id="UP000577697"/>
    </source>
</evidence>
<dbReference type="EMBL" id="JACICB010000009">
    <property type="protein sequence ID" value="MBB3706498.1"/>
    <property type="molecule type" value="Genomic_DNA"/>
</dbReference>
<dbReference type="AlphaFoldDB" id="A0AAC8YLF8"/>
<name>A0AAC8YLF8_AMIAI</name>
<evidence type="ECO:0000313" key="3">
    <source>
        <dbReference type="Proteomes" id="UP000075755"/>
    </source>
</evidence>
<dbReference type="KEGG" id="aak:AA2016_1635"/>
<dbReference type="EMBL" id="CP015005">
    <property type="protein sequence ID" value="AMS40567.1"/>
    <property type="molecule type" value="Genomic_DNA"/>
</dbReference>